<evidence type="ECO:0000313" key="1">
    <source>
        <dbReference type="EMBL" id="QHS83313.1"/>
    </source>
</evidence>
<accession>A0A6C0AV19</accession>
<protein>
    <submittedName>
        <fullName evidence="1">Uncharacterized protein</fullName>
    </submittedName>
</protein>
<organism evidence="1">
    <name type="scientific">viral metagenome</name>
    <dbReference type="NCBI Taxonomy" id="1070528"/>
    <lineage>
        <taxon>unclassified sequences</taxon>
        <taxon>metagenomes</taxon>
        <taxon>organismal metagenomes</taxon>
    </lineage>
</organism>
<reference evidence="1" key="1">
    <citation type="journal article" date="2020" name="Nature">
        <title>Giant virus diversity and host interactions through global metagenomics.</title>
        <authorList>
            <person name="Schulz F."/>
            <person name="Roux S."/>
            <person name="Paez-Espino D."/>
            <person name="Jungbluth S."/>
            <person name="Walsh D.A."/>
            <person name="Denef V.J."/>
            <person name="McMahon K.D."/>
            <person name="Konstantinidis K.T."/>
            <person name="Eloe-Fadrosh E.A."/>
            <person name="Kyrpides N.C."/>
            <person name="Woyke T."/>
        </authorList>
    </citation>
    <scope>NUCLEOTIDE SEQUENCE</scope>
    <source>
        <strain evidence="1">GVMAG-S-ERX555943-30</strain>
    </source>
</reference>
<name>A0A6C0AV19_9ZZZZ</name>
<sequence>MPNPQAIAEGAKVAVDVAKVAFDSSIGCCTSPWFRVSCTKGGGTAYCSRCQYHYCRYHYPINNGGLQGGHCCS</sequence>
<dbReference type="AlphaFoldDB" id="A0A6C0AV19"/>
<dbReference type="EMBL" id="MN738751">
    <property type="protein sequence ID" value="QHS83313.1"/>
    <property type="molecule type" value="Genomic_DNA"/>
</dbReference>
<proteinExistence type="predicted"/>